<dbReference type="EMBL" id="DF933811">
    <property type="protein sequence ID" value="GAM34742.1"/>
    <property type="molecule type" value="Genomic_DNA"/>
</dbReference>
<feature type="compositionally biased region" description="Acidic residues" evidence="1">
    <location>
        <begin position="737"/>
        <end position="746"/>
    </location>
</feature>
<accession>A0A6V8H0A4</accession>
<keyword evidence="2" id="KW-0472">Membrane</keyword>
<dbReference type="GO" id="GO:0016567">
    <property type="term" value="P:protein ubiquitination"/>
    <property type="evidence" value="ECO:0007669"/>
    <property type="project" value="TreeGrafter"/>
</dbReference>
<feature type="transmembrane region" description="Helical" evidence="2">
    <location>
        <begin position="403"/>
        <end position="429"/>
    </location>
</feature>
<feature type="transmembrane region" description="Helical" evidence="2">
    <location>
        <begin position="150"/>
        <end position="171"/>
    </location>
</feature>
<dbReference type="Proteomes" id="UP000053095">
    <property type="component" value="Unassembled WGS sequence"/>
</dbReference>
<feature type="region of interest" description="Disordered" evidence="1">
    <location>
        <begin position="831"/>
        <end position="854"/>
    </location>
</feature>
<feature type="compositionally biased region" description="Basic and acidic residues" evidence="1">
    <location>
        <begin position="869"/>
        <end position="882"/>
    </location>
</feature>
<feature type="transmembrane region" description="Helical" evidence="2">
    <location>
        <begin position="110"/>
        <end position="129"/>
    </location>
</feature>
<evidence type="ECO:0000256" key="1">
    <source>
        <dbReference type="SAM" id="MobiDB-lite"/>
    </source>
</evidence>
<dbReference type="GO" id="GO:0061630">
    <property type="term" value="F:ubiquitin protein ligase activity"/>
    <property type="evidence" value="ECO:0007669"/>
    <property type="project" value="TreeGrafter"/>
</dbReference>
<dbReference type="GO" id="GO:0006511">
    <property type="term" value="P:ubiquitin-dependent protein catabolic process"/>
    <property type="evidence" value="ECO:0007669"/>
    <property type="project" value="TreeGrafter"/>
</dbReference>
<dbReference type="AlphaFoldDB" id="A0A6V8H0A4"/>
<protein>
    <recommendedName>
        <fullName evidence="5">Glycosyltransferase family 25 protein</fullName>
    </recommendedName>
</protein>
<dbReference type="PANTHER" id="PTHR22696:SF1">
    <property type="entry name" value="E3 UBIQUITIN-PROTEIN LIGASE RNF26"/>
    <property type="match status" value="1"/>
</dbReference>
<keyword evidence="4" id="KW-1185">Reference proteome</keyword>
<sequence>MSAFGDSIPSAQMLNNTLSNNVSYPLLLLKAPWQAIQQVETFTFVTLPHNVARFTGLDVLFGNGGGGDELAAVAAATGANIAEGIAENAGADAAFNMTDFFQTMRRFSGFFSYMTSRWSLACFSVALILNRVTIYASSRRHISIPWKRRLVLRIIPIALFLAQIVNLLRAIRCQTSPEYPSIRYGHPDKRFSFDHAAGGGFLYSMSSTFLPWESYSDSCSAVSMSRQSSGTEIPRGSFNLLWPVFITLCISHFVETLLCALQGRPVVTEAGMSIFEHSLAFAEAETMVSQSIGLGIFGVTKHTSTRDDLPLTGDENSTLHILTRTQVLEKMNVTPELLFIILISCCNSLCSNALDVFGKQSRYRLINTTIWGLCYMGAMAWGFLDSSPVNGDSGFLKFPTVCIVGFVPHLLILVGIIVCLGIYGLAVLISAFNLPAGLPEPSSIWERFSLANDNMQGSSQIRNVRLNMHEDFYTSLLRIGYAALTAASEAVFLNEGRSVVARRRTWLEEDRLTEIETSRRRVRQRALGNISATEWDNTGSISFEIPPPRAETWESGYGKEQKIEKLKNIYRSHSQNNLGGVGAFHGASRVYHGYAFFRGIFYLISRWIALGLNKVLERMGITSRPRWMIRLIGPNKKRKKASLREQQASLDFWILTDDGELELPEDDEFDVEKEMRKRETMHQSTWVDTDETQLDDKLYSWWSAGGSWGNQDESGDYVPSEDSFEDNTSVISIQTNAEDEWEDDENSDGRRTPTQREPYPRTFTRESTPLMETLLDTSSLARLLDPRDQESKNEARILAAHLLAEQEGRIMTRSRFRRQDERERARVLMPVRYHARSRDSSSNSNEKSRPTAEEEADILEKLILTRRQDAAARAQEGPKDLWETGAAGLGDDGPQCVIYAQPAPKSSRRSSSSDLASDARNSTLGFGAIYVINLPPRTDRRDALALMSSMTDLKLDYIEGVLGSEVMDKALPPPASHTSQRSGNIGSWRSHLNAIRAIVENNLDSALILEDDADWDVRIHDQMYDFAEGVRALTMPLAGTTNSYADPSYYDPSKGGQPEELVFGQLPKTVKPQVSPYGDDWDVLWIGHCGTEAPNINLKDEDKAKKSQTIPRGRVVHYNDETVPQNHHLHVMEQERDPREIFPDHTRTTHHVMGQICSLVYAVSQRGARRILYEMGVKKFGDPYDIMLRDICEGVNDRPKGAVCLSVEPGIFNHHRPVGLSAYHSDISEHIAPPVEVAFTENIRYSARLALENYAIGSTELQDQWPDKIISSSSSSYAS</sequence>
<name>A0A6V8H0A4_TALPI</name>
<evidence type="ECO:0000313" key="4">
    <source>
        <dbReference type="Proteomes" id="UP000053095"/>
    </source>
</evidence>
<feature type="region of interest" description="Disordered" evidence="1">
    <location>
        <begin position="893"/>
        <end position="918"/>
    </location>
</feature>
<reference evidence="4" key="1">
    <citation type="journal article" date="2015" name="Genome Announc.">
        <title>Draft genome sequence of Talaromyces cellulolyticus strain Y-94, a source of lignocellulosic biomass-degrading enzymes.</title>
        <authorList>
            <person name="Fujii T."/>
            <person name="Koike H."/>
            <person name="Sawayama S."/>
            <person name="Yano S."/>
            <person name="Inoue H."/>
        </authorList>
    </citation>
    <scope>NUCLEOTIDE SEQUENCE [LARGE SCALE GENOMIC DNA]</scope>
    <source>
        <strain evidence="4">Y-94</strain>
    </source>
</reference>
<evidence type="ECO:0000313" key="3">
    <source>
        <dbReference type="EMBL" id="GAM34742.1"/>
    </source>
</evidence>
<feature type="compositionally biased region" description="Low complexity" evidence="1">
    <location>
        <begin position="909"/>
        <end position="918"/>
    </location>
</feature>
<keyword evidence="2" id="KW-1133">Transmembrane helix</keyword>
<feature type="transmembrane region" description="Helical" evidence="2">
    <location>
        <begin position="365"/>
        <end position="383"/>
    </location>
</feature>
<gene>
    <name evidence="3" type="ORF">TCE0_015f02511</name>
</gene>
<organism evidence="3 4">
    <name type="scientific">Talaromyces pinophilus</name>
    <name type="common">Penicillium pinophilum</name>
    <dbReference type="NCBI Taxonomy" id="128442"/>
    <lineage>
        <taxon>Eukaryota</taxon>
        <taxon>Fungi</taxon>
        <taxon>Dikarya</taxon>
        <taxon>Ascomycota</taxon>
        <taxon>Pezizomycotina</taxon>
        <taxon>Eurotiomycetes</taxon>
        <taxon>Eurotiomycetidae</taxon>
        <taxon>Eurotiales</taxon>
        <taxon>Trichocomaceae</taxon>
        <taxon>Talaromyces</taxon>
        <taxon>Talaromyces sect. Talaromyces</taxon>
    </lineage>
</organism>
<comment type="caution">
    <text evidence="3">The sequence shown here is derived from an EMBL/GenBank/DDBJ whole genome shotgun (WGS) entry which is preliminary data.</text>
</comment>
<proteinExistence type="predicted"/>
<dbReference type="InterPro" id="IPR002654">
    <property type="entry name" value="Glyco_trans_25"/>
</dbReference>
<evidence type="ECO:0008006" key="5">
    <source>
        <dbReference type="Google" id="ProtNLM"/>
    </source>
</evidence>
<dbReference type="PANTHER" id="PTHR22696">
    <property type="entry name" value="E3 UBIQUITIN-PROTEIN LIGASE RNF26"/>
    <property type="match status" value="1"/>
</dbReference>
<feature type="region of interest" description="Disordered" evidence="1">
    <location>
        <begin position="869"/>
        <end position="888"/>
    </location>
</feature>
<evidence type="ECO:0000256" key="2">
    <source>
        <dbReference type="SAM" id="Phobius"/>
    </source>
</evidence>
<keyword evidence="2" id="KW-0812">Transmembrane</keyword>
<dbReference type="CDD" id="cd06532">
    <property type="entry name" value="Glyco_transf_25"/>
    <property type="match status" value="1"/>
</dbReference>
<feature type="region of interest" description="Disordered" evidence="1">
    <location>
        <begin position="735"/>
        <end position="768"/>
    </location>
</feature>